<evidence type="ECO:0000256" key="1">
    <source>
        <dbReference type="SAM" id="Phobius"/>
    </source>
</evidence>
<keyword evidence="1" id="KW-0472">Membrane</keyword>
<keyword evidence="1" id="KW-0812">Transmembrane</keyword>
<evidence type="ECO:0000313" key="2">
    <source>
        <dbReference type="EMBL" id="AIT70695.1"/>
    </source>
</evidence>
<keyword evidence="1" id="KW-1133">Transmembrane helix</keyword>
<dbReference type="Proteomes" id="UP000121784">
    <property type="component" value="Segment"/>
</dbReference>
<dbReference type="Pfam" id="PF04872">
    <property type="entry name" value="Pox_L5"/>
    <property type="match status" value="1"/>
</dbReference>
<reference evidence="2 3" key="1">
    <citation type="submission" date="2014-09" db="EMBL/GenBank/DDBJ databases">
        <title>Complete Genome Sequence of the Embu Virus Strain SPAn 880.</title>
        <authorList>
            <person name="Ibrahim M.S."/>
            <person name="Antwerpen M.H."/>
            <person name="Georgi E."/>
            <person name="Vette P."/>
            <person name="Zoeller G."/>
            <person name="Meyer H."/>
        </authorList>
    </citation>
    <scope>NUCLEOTIDE SEQUENCE [LARGE SCALE GENOMIC DNA]</scope>
    <source>
        <strain evidence="2">SPAn880</strain>
    </source>
</reference>
<organism evidence="2 3">
    <name type="scientific">Cotia virus</name>
    <dbReference type="NCBI Taxonomy" id="39444"/>
    <lineage>
        <taxon>Viruses</taxon>
        <taxon>Varidnaviria</taxon>
        <taxon>Bamfordvirae</taxon>
        <taxon>Nucleocytoviricota</taxon>
        <taxon>Pokkesviricetes</taxon>
        <taxon>Chitovirales</taxon>
        <taxon>Poxviridae</taxon>
        <taxon>Chordopoxvirinae</taxon>
        <taxon>Oryzopoxvirus</taxon>
        <taxon>Oryzopoxvirus cotia</taxon>
    </lineage>
</organism>
<proteinExistence type="predicted"/>
<protein>
    <submittedName>
        <fullName evidence="2">MV entry-fusion complex protein</fullName>
    </submittedName>
</protein>
<dbReference type="EMBL" id="KM595078">
    <property type="protein sequence ID" value="AIT70695.1"/>
    <property type="molecule type" value="Genomic_DNA"/>
</dbReference>
<feature type="transmembrane region" description="Helical" evidence="1">
    <location>
        <begin position="25"/>
        <end position="47"/>
    </location>
</feature>
<name>A0A097IVT7_9POXV</name>
<evidence type="ECO:0000313" key="3">
    <source>
        <dbReference type="Proteomes" id="UP000121784"/>
    </source>
</evidence>
<gene>
    <name evidence="2" type="primary">80</name>
</gene>
<accession>A0A097IVT7</accession>
<sequence>MEKTNTFYFTPVFLEPTLKHSLLNIYKYTFIIVFEIFTVLILIFIFFKSEIKMLFFNDYINDSMFKTLMKTSLSCNGNNLVISGLPNKNNVNALYIDNKKPIIYDKCNEVLMSINGSHKIYLNDILRK</sequence>
<dbReference type="InterPro" id="IPR006956">
    <property type="entry name" value="Poxvirus_L5"/>
</dbReference>